<evidence type="ECO:0000256" key="15">
    <source>
        <dbReference type="SAM" id="MobiDB-lite"/>
    </source>
</evidence>
<dbReference type="InterPro" id="IPR011335">
    <property type="entry name" value="Restrct_endonuc-II-like"/>
</dbReference>
<evidence type="ECO:0000256" key="12">
    <source>
        <dbReference type="ARBA" id="ARBA00023242"/>
    </source>
</evidence>
<name>F4S7E3_MELLP</name>
<dbReference type="RefSeq" id="XP_007417292.1">
    <property type="nucleotide sequence ID" value="XM_007417230.1"/>
</dbReference>
<comment type="subunit">
    <text evidence="14">Interacts with EME1.</text>
</comment>
<keyword evidence="13" id="KW-0469">Meiosis</keyword>
<dbReference type="FunCoup" id="F4S7E3">
    <property type="interactions" value="109"/>
</dbReference>
<dbReference type="Pfam" id="PF21136">
    <property type="entry name" value="WHD_MUS81"/>
    <property type="match status" value="1"/>
</dbReference>
<dbReference type="SMART" id="SM00891">
    <property type="entry name" value="ERCC4"/>
    <property type="match status" value="1"/>
</dbReference>
<evidence type="ECO:0000313" key="17">
    <source>
        <dbReference type="EMBL" id="EGF99391.1"/>
    </source>
</evidence>
<dbReference type="InterPro" id="IPR047416">
    <property type="entry name" value="XPF_nuclease_Mus81"/>
</dbReference>
<dbReference type="STRING" id="747676.F4S7E3"/>
<keyword evidence="10 14" id="KW-0233">DNA recombination</keyword>
<protein>
    <recommendedName>
        <fullName evidence="14">Crossover junction endonuclease MUS81</fullName>
        <ecNumber evidence="14">3.1.22.-</ecNumber>
    </recommendedName>
</protein>
<accession>F4S7E3</accession>
<feature type="region of interest" description="Disordered" evidence="15">
    <location>
        <begin position="106"/>
        <end position="136"/>
    </location>
</feature>
<evidence type="ECO:0000256" key="13">
    <source>
        <dbReference type="ARBA" id="ARBA00023254"/>
    </source>
</evidence>
<comment type="similarity">
    <text evidence="3 14">Belongs to the XPF family.</text>
</comment>
<dbReference type="SUPFAM" id="SSF47802">
    <property type="entry name" value="DNA polymerase beta, N-terminal domain-like"/>
    <property type="match status" value="1"/>
</dbReference>
<dbReference type="InterPro" id="IPR047417">
    <property type="entry name" value="WHD_MUS81"/>
</dbReference>
<dbReference type="InterPro" id="IPR042530">
    <property type="entry name" value="EME1/EME2_C"/>
</dbReference>
<dbReference type="Gene3D" id="1.10.150.110">
    <property type="entry name" value="DNA polymerase beta, N-terminal domain-like"/>
    <property type="match status" value="1"/>
</dbReference>
<evidence type="ECO:0000256" key="7">
    <source>
        <dbReference type="ARBA" id="ARBA00022763"/>
    </source>
</evidence>
<dbReference type="GO" id="GO:0048476">
    <property type="term" value="C:Holliday junction resolvase complex"/>
    <property type="evidence" value="ECO:0007669"/>
    <property type="project" value="UniProtKB-UniRule"/>
</dbReference>
<evidence type="ECO:0000256" key="5">
    <source>
        <dbReference type="ARBA" id="ARBA00022723"/>
    </source>
</evidence>
<gene>
    <name evidence="17" type="ORF">MELLADRAFT_50702</name>
</gene>
<evidence type="ECO:0000256" key="11">
    <source>
        <dbReference type="ARBA" id="ARBA00023204"/>
    </source>
</evidence>
<evidence type="ECO:0000256" key="6">
    <source>
        <dbReference type="ARBA" id="ARBA00022759"/>
    </source>
</evidence>
<dbReference type="KEGG" id="mlr:MELLADRAFT_50702"/>
<evidence type="ECO:0000256" key="14">
    <source>
        <dbReference type="RuleBase" id="RU369042"/>
    </source>
</evidence>
<keyword evidence="6 14" id="KW-0255">Endonuclease</keyword>
<dbReference type="Gene3D" id="1.10.150.670">
    <property type="entry name" value="Crossover junction endonuclease EME1, DNA-binding domain"/>
    <property type="match status" value="1"/>
</dbReference>
<keyword evidence="18" id="KW-1185">Reference proteome</keyword>
<keyword evidence="12 14" id="KW-0539">Nucleus</keyword>
<sequence>MPQTVNSLWASWVQKAANDAVANGRREADSYKGAARAIGAHHIKLVHPSEALALKGVGPKTVAIIASRLRDYCEENNLEFPATRERTNHHSHFCFMALDDDSEDENPLASCSTNSAARNRLSDANPRSKSRTRKEYIPGSRTGGWGILIALYFAHDDAFPSNDLTKEEIIQTAQEFCDSSYTIPAARGGGAGNSGNFTAWSNMSKLKEEGLVLGLNGRPAKWTLTRQGLTLARAVARQAALPQLEINEETLPIGPQRAPLSPHTSSQSMAGSCQNRKSQVESFFDRINPQEWQAGTYDIRLLLDHRELKSTDDRSAFFDLCQAEALKLANRKEAAIVVEQRVLPVGDALWIAVHKVTGEEVVLDSIVERKRLDDLCTSIHDDRYHEQKARLKKSGLKDIIYLVENYNQKANQVKFGQMIQTAKAEVMVLNDCHLELTDDWRASVRYLIMRSRVIFEVHQNLDLWVIPDDKIDRASYLSTLSTLRKSHPSHYWVSSYPSFEKLNDKSANLNVRQIWARMAFCISGMSAEKVDSLVKRWESPRTFWDAYKEHRISSSTQVQEWSWIQDANESEFRRITPSLCKKIWDIFNSSEYDAQDGV</sequence>
<evidence type="ECO:0000313" key="18">
    <source>
        <dbReference type="Proteomes" id="UP000001072"/>
    </source>
</evidence>
<dbReference type="PANTHER" id="PTHR13451">
    <property type="entry name" value="CLASS II CROSSOVER JUNCTION ENDONUCLEASE MUS81"/>
    <property type="match status" value="1"/>
</dbReference>
<dbReference type="GO" id="GO:0048257">
    <property type="term" value="F:3'-flap endonuclease activity"/>
    <property type="evidence" value="ECO:0007669"/>
    <property type="project" value="TreeGrafter"/>
</dbReference>
<dbReference type="HOGENOM" id="CLU_014329_1_0_1"/>
<dbReference type="InterPro" id="IPR036388">
    <property type="entry name" value="WH-like_DNA-bd_sf"/>
</dbReference>
<dbReference type="InParanoid" id="F4S7E3"/>
<dbReference type="SUPFAM" id="SSF52980">
    <property type="entry name" value="Restriction endonuclease-like"/>
    <property type="match status" value="1"/>
</dbReference>
<dbReference type="FunFam" id="3.40.50.10130:FF:000003">
    <property type="entry name" value="Crossover junction endonuclease MUS81"/>
    <property type="match status" value="1"/>
</dbReference>
<dbReference type="Pfam" id="PF02732">
    <property type="entry name" value="ERCC4"/>
    <property type="match status" value="1"/>
</dbReference>
<evidence type="ECO:0000256" key="4">
    <source>
        <dbReference type="ARBA" id="ARBA00022722"/>
    </source>
</evidence>
<comment type="function">
    <text evidence="14">Interacts with EME1 to form a DNA structure-specific endonuclease with substrate preference for branched DNA structures with a 5'-end at the branch nick. Typical substrates include 3'-flap structures, D-loops, replication forks and nicked Holliday junctions. May be required in mitosis for the processing of stalled or collapsed replication fork intermediates. May be required in meiosis for the repair of meiosis-specific double strand breaks subsequent to single-end invasion (SEI).</text>
</comment>
<dbReference type="GO" id="GO:0006308">
    <property type="term" value="P:DNA catabolic process"/>
    <property type="evidence" value="ECO:0007669"/>
    <property type="project" value="UniProtKB-UniRule"/>
</dbReference>
<keyword evidence="5 14" id="KW-0479">Metal-binding</keyword>
<dbReference type="GeneID" id="18928728"/>
<evidence type="ECO:0000256" key="9">
    <source>
        <dbReference type="ARBA" id="ARBA00022842"/>
    </source>
</evidence>
<comment type="subcellular location">
    <subcellularLocation>
        <location evidence="2 14">Nucleus</location>
    </subcellularLocation>
</comment>
<evidence type="ECO:0000256" key="1">
    <source>
        <dbReference type="ARBA" id="ARBA00001946"/>
    </source>
</evidence>
<dbReference type="EMBL" id="GL883159">
    <property type="protein sequence ID" value="EGF99391.1"/>
    <property type="molecule type" value="Genomic_DNA"/>
</dbReference>
<dbReference type="GO" id="GO:0031573">
    <property type="term" value="P:mitotic intra-S DNA damage checkpoint signaling"/>
    <property type="evidence" value="ECO:0007669"/>
    <property type="project" value="TreeGrafter"/>
</dbReference>
<dbReference type="Pfam" id="PF14716">
    <property type="entry name" value="HHH_8"/>
    <property type="match status" value="1"/>
</dbReference>
<evidence type="ECO:0000256" key="8">
    <source>
        <dbReference type="ARBA" id="ARBA00022801"/>
    </source>
</evidence>
<proteinExistence type="inferred from homology"/>
<dbReference type="Gene3D" id="3.40.50.10130">
    <property type="match status" value="1"/>
</dbReference>
<dbReference type="GO" id="GO:0000727">
    <property type="term" value="P:double-strand break repair via break-induced replication"/>
    <property type="evidence" value="ECO:0007669"/>
    <property type="project" value="UniProtKB-UniRule"/>
</dbReference>
<keyword evidence="4 14" id="KW-0540">Nuclease</keyword>
<dbReference type="VEuPathDB" id="FungiDB:MELLADRAFT_50702"/>
<organism evidence="18">
    <name type="scientific">Melampsora larici-populina (strain 98AG31 / pathotype 3-4-7)</name>
    <name type="common">Poplar leaf rust fungus</name>
    <dbReference type="NCBI Taxonomy" id="747676"/>
    <lineage>
        <taxon>Eukaryota</taxon>
        <taxon>Fungi</taxon>
        <taxon>Dikarya</taxon>
        <taxon>Basidiomycota</taxon>
        <taxon>Pucciniomycotina</taxon>
        <taxon>Pucciniomycetes</taxon>
        <taxon>Pucciniales</taxon>
        <taxon>Melampsoraceae</taxon>
        <taxon>Melampsora</taxon>
    </lineage>
</organism>
<dbReference type="eggNOG" id="KOG2379">
    <property type="taxonomic scope" value="Eukaryota"/>
</dbReference>
<dbReference type="GO" id="GO:0005634">
    <property type="term" value="C:nucleus"/>
    <property type="evidence" value="ECO:0007669"/>
    <property type="project" value="UniProtKB-SubCell"/>
</dbReference>
<dbReference type="GO" id="GO:0046872">
    <property type="term" value="F:metal ion binding"/>
    <property type="evidence" value="ECO:0007669"/>
    <property type="project" value="UniProtKB-UniRule"/>
</dbReference>
<evidence type="ECO:0000256" key="2">
    <source>
        <dbReference type="ARBA" id="ARBA00004123"/>
    </source>
</evidence>
<evidence type="ECO:0000259" key="16">
    <source>
        <dbReference type="SMART" id="SM00891"/>
    </source>
</evidence>
<dbReference type="AlphaFoldDB" id="F4S7E3"/>
<evidence type="ECO:0000256" key="10">
    <source>
        <dbReference type="ARBA" id="ARBA00023172"/>
    </source>
</evidence>
<dbReference type="InterPro" id="IPR010996">
    <property type="entry name" value="HHH_MUS81"/>
</dbReference>
<dbReference type="InterPro" id="IPR006166">
    <property type="entry name" value="ERCC4_domain"/>
</dbReference>
<dbReference type="PANTHER" id="PTHR13451:SF0">
    <property type="entry name" value="CROSSOVER JUNCTION ENDONUCLEASE MUS81"/>
    <property type="match status" value="1"/>
</dbReference>
<dbReference type="InterPro" id="IPR027421">
    <property type="entry name" value="DNA_pol_lamdba_lyase_dom_sf"/>
</dbReference>
<comment type="cofactor">
    <cofactor evidence="1 14">
        <name>Mg(2+)</name>
        <dbReference type="ChEBI" id="CHEBI:18420"/>
    </cofactor>
</comment>
<keyword evidence="11 14" id="KW-0234">DNA repair</keyword>
<keyword evidence="7 14" id="KW-0227">DNA damage</keyword>
<dbReference type="CDD" id="cd20074">
    <property type="entry name" value="XPF_nuclease_Mus81"/>
    <property type="match status" value="1"/>
</dbReference>
<dbReference type="EC" id="3.1.22.-" evidence="14"/>
<reference evidence="18" key="1">
    <citation type="journal article" date="2011" name="Proc. Natl. Acad. Sci. U.S.A.">
        <title>Obligate biotrophy features unraveled by the genomic analysis of rust fungi.</title>
        <authorList>
            <person name="Duplessis S."/>
            <person name="Cuomo C.A."/>
            <person name="Lin Y.-C."/>
            <person name="Aerts A."/>
            <person name="Tisserant E."/>
            <person name="Veneault-Fourrey C."/>
            <person name="Joly D.L."/>
            <person name="Hacquard S."/>
            <person name="Amselem J."/>
            <person name="Cantarel B.L."/>
            <person name="Chiu R."/>
            <person name="Coutinho P.M."/>
            <person name="Feau N."/>
            <person name="Field M."/>
            <person name="Frey P."/>
            <person name="Gelhaye E."/>
            <person name="Goldberg J."/>
            <person name="Grabherr M.G."/>
            <person name="Kodira C.D."/>
            <person name="Kohler A."/>
            <person name="Kuees U."/>
            <person name="Lindquist E.A."/>
            <person name="Lucas S.M."/>
            <person name="Mago R."/>
            <person name="Mauceli E."/>
            <person name="Morin E."/>
            <person name="Murat C."/>
            <person name="Pangilinan J.L."/>
            <person name="Park R."/>
            <person name="Pearson M."/>
            <person name="Quesneville H."/>
            <person name="Rouhier N."/>
            <person name="Sakthikumar S."/>
            <person name="Salamov A.A."/>
            <person name="Schmutz J."/>
            <person name="Selles B."/>
            <person name="Shapiro H."/>
            <person name="Tanguay P."/>
            <person name="Tuskan G.A."/>
            <person name="Henrissat B."/>
            <person name="Van de Peer Y."/>
            <person name="Rouze P."/>
            <person name="Ellis J.G."/>
            <person name="Dodds P.N."/>
            <person name="Schein J.E."/>
            <person name="Zhong S."/>
            <person name="Hamelin R.C."/>
            <person name="Grigoriev I.V."/>
            <person name="Szabo L.J."/>
            <person name="Martin F."/>
        </authorList>
    </citation>
    <scope>NUCLEOTIDE SEQUENCE [LARGE SCALE GENOMIC DNA]</scope>
    <source>
        <strain evidence="18">98AG31 / pathotype 3-4-7</strain>
    </source>
</reference>
<dbReference type="GO" id="GO:0000712">
    <property type="term" value="P:resolution of meiotic recombination intermediates"/>
    <property type="evidence" value="ECO:0007669"/>
    <property type="project" value="TreeGrafter"/>
</dbReference>
<keyword evidence="8 14" id="KW-0378">Hydrolase</keyword>
<dbReference type="CDD" id="cd21036">
    <property type="entry name" value="WH_MUS81"/>
    <property type="match status" value="1"/>
</dbReference>
<dbReference type="Proteomes" id="UP000001072">
    <property type="component" value="Unassembled WGS sequence"/>
</dbReference>
<dbReference type="GO" id="GO:0008821">
    <property type="term" value="F:crossover junction DNA endonuclease activity"/>
    <property type="evidence" value="ECO:0007669"/>
    <property type="project" value="UniProtKB-UniRule"/>
</dbReference>
<evidence type="ECO:0000256" key="3">
    <source>
        <dbReference type="ARBA" id="ARBA00010015"/>
    </source>
</evidence>
<keyword evidence="9 14" id="KW-0460">Magnesium</keyword>
<dbReference type="InterPro" id="IPR033309">
    <property type="entry name" value="Mus81"/>
</dbReference>
<dbReference type="GO" id="GO:0003677">
    <property type="term" value="F:DNA binding"/>
    <property type="evidence" value="ECO:0007669"/>
    <property type="project" value="UniProtKB-UniRule"/>
</dbReference>
<dbReference type="OrthoDB" id="5963188at2759"/>
<feature type="domain" description="ERCC4" evidence="16">
    <location>
        <begin position="300"/>
        <end position="407"/>
    </location>
</feature>
<dbReference type="Gene3D" id="1.10.10.10">
    <property type="entry name" value="Winged helix-like DNA-binding domain superfamily/Winged helix DNA-binding domain"/>
    <property type="match status" value="1"/>
</dbReference>